<accession>A0A3N0DXC7</accession>
<dbReference type="PANTHER" id="PTHR36220:SF1">
    <property type="entry name" value="GAMMA TUBULIN COMPLEX COMPONENT C-TERMINAL DOMAIN-CONTAINING PROTEIN"/>
    <property type="match status" value="1"/>
</dbReference>
<dbReference type="Proteomes" id="UP000277094">
    <property type="component" value="Unassembled WGS sequence"/>
</dbReference>
<protein>
    <submittedName>
        <fullName evidence="1">Uncharacterized protein</fullName>
    </submittedName>
</protein>
<dbReference type="InterPro" id="IPR028994">
    <property type="entry name" value="Integrin_alpha_N"/>
</dbReference>
<comment type="caution">
    <text evidence="1">The sequence shown here is derived from an EMBL/GenBank/DDBJ whole genome shotgun (WGS) entry which is preliminary data.</text>
</comment>
<evidence type="ECO:0000313" key="1">
    <source>
        <dbReference type="EMBL" id="RNL80278.1"/>
    </source>
</evidence>
<sequence length="1249" mass="126800">MQYSNGNSTVAVASARPAGTTSQGNQLSVGMVAALMALVCMVFSTTPGLIDALSRVELPALHSSATTAKHPKAAAERFRTDGENLHVTNRAAGIAATVARNGALSVTAGSKAAVTLRTTSLSRPGHVVPLTATAAPLATDSTATITRGAAIEWFQNRAGGLQQGWTISNRPAGTGSLSLGLAIKGAVTTVTGKDALNLQPRTGSSISYANLLVRDSRGTKLPARFVKTATGARIVVDDRHAHYPVVVDPDISSVETLAPASTNASAGFGSAIAVNGRWMAIKEPGYRNESARANGYNDIEGRIDVYHDSTGNGAWNLLQTLSPTTASSGATRYLQQGVELLVEPAGVTVLGLTNSLDSVDVWTFAGDPEGAALTATPHLQQTVTVTSAMFPGVNINTFPESFAVDGNLMAIGIPNMSNPGIRGPDLNGDGNPDALNEYIGGVAVFHRSAGFGTNYVFDQRIDAPNGLNAPKASRDVLQKFGTAVDIDATNGLLAVGAPGDDGVQTVTGGSQSSPSAMGTSTNNGAVDVFKLSGGTWSQVQRLAPSGIPNDAVFGSSVTFVGSSGGVLAGAPAEKIGTVAGAGAAYLFDWNGTSTWSQVQKMSGDPSNGTTPSAALGTSVASDPAGTHLYVGGPNQLITNSSGPFGAVFAFSRAGASGIATYAARMTPPTTSNTHGGLTQGFGRGLAARNDMVIVGAPQFGTDFETLVGRVSPFSRSGNTFTALTEIKPQSEIAADDFGFQIAQDGDILAITSPGAYRSSGYGVGAVSVYHRDTAAGQWVFDQYLFPNGATPAFGTSADTFWGASVAIHQVKNANGTDGGAVVAVGAPMSSGLDVIGSNPTGETQVSHAGTVEIYQRGAGSSATWNVGTEVWAGGRTGTTASPGVTTGANVDGHFGWSVAFTADGSLIVGEPGAPNGGAIHRYDRSNQTSTTADWADKEVITQGSANASGFGVNVAADGTTVLAVDTAGNGVWRYTDGNVTTNLAAFAHYPMNLQVEATLNHNTGLSVSGNRFAVNGNGTDSSGSYFGTRIYRMVNGTAVREAEFTATGCCGWFDAVDLNHGGGSVPTVVVGRTATQGGYDGNPGGHAKLYVAKVKGDGSAQWSFHGYLRQPAADQDIDTYYGSAVANWPANGGVTVGAPNAHDNPDLIKAGAVYRFPTSDVTPPPGPQAFVDVTLPPAVKVGASSVKTTGIPPSLLSNAAATDGAVAATPIGSIDFSQAPKGTAVSASPLSGIPLSGIPLSGIPLSGIP</sequence>
<dbReference type="OrthoDB" id="3671213at2"/>
<dbReference type="InterPro" id="IPR013519">
    <property type="entry name" value="Int_alpha_beta-p"/>
</dbReference>
<organism evidence="1 2">
    <name type="scientific">Nocardioides marmorisolisilvae</name>
    <dbReference type="NCBI Taxonomy" id="1542737"/>
    <lineage>
        <taxon>Bacteria</taxon>
        <taxon>Bacillati</taxon>
        <taxon>Actinomycetota</taxon>
        <taxon>Actinomycetes</taxon>
        <taxon>Propionibacteriales</taxon>
        <taxon>Nocardioidaceae</taxon>
        <taxon>Nocardioides</taxon>
    </lineage>
</organism>
<dbReference type="Gene3D" id="2.130.10.130">
    <property type="entry name" value="Integrin alpha, N-terminal"/>
    <property type="match status" value="1"/>
</dbReference>
<dbReference type="AlphaFoldDB" id="A0A3N0DXC7"/>
<dbReference type="EMBL" id="RJSG01000002">
    <property type="protein sequence ID" value="RNL80278.1"/>
    <property type="molecule type" value="Genomic_DNA"/>
</dbReference>
<reference evidence="1 2" key="1">
    <citation type="submission" date="2018-11" db="EMBL/GenBank/DDBJ databases">
        <authorList>
            <person name="Li F."/>
        </authorList>
    </citation>
    <scope>NUCLEOTIDE SEQUENCE [LARGE SCALE GENOMIC DNA]</scope>
    <source>
        <strain evidence="1 2">KIS18-7</strain>
    </source>
</reference>
<dbReference type="PANTHER" id="PTHR36220">
    <property type="entry name" value="UNNAMED PRODUCT"/>
    <property type="match status" value="1"/>
</dbReference>
<keyword evidence="2" id="KW-1185">Reference proteome</keyword>
<evidence type="ECO:0000313" key="2">
    <source>
        <dbReference type="Proteomes" id="UP000277094"/>
    </source>
</evidence>
<feature type="non-terminal residue" evidence="1">
    <location>
        <position position="1249"/>
    </location>
</feature>
<proteinExistence type="predicted"/>
<dbReference type="RefSeq" id="WP_148045068.1">
    <property type="nucleotide sequence ID" value="NZ_RJSG01000002.1"/>
</dbReference>
<gene>
    <name evidence="1" type="ORF">EFL95_15415</name>
</gene>
<dbReference type="SMART" id="SM00191">
    <property type="entry name" value="Int_alpha"/>
    <property type="match status" value="6"/>
</dbReference>
<name>A0A3N0DXC7_9ACTN</name>